<dbReference type="InterPro" id="IPR013445">
    <property type="entry name" value="CDP_4_6_deHydtase"/>
</dbReference>
<protein>
    <submittedName>
        <fullName evidence="4">CDP-glucose 4,6-dehydratase</fullName>
        <ecNumber evidence="4">4.2.1.45</ecNumber>
    </submittedName>
</protein>
<accession>A0A7W5G0F9</accession>
<comment type="pathway">
    <text evidence="1">Bacterial outer membrane biogenesis; LPS O-antigen biosynthesis.</text>
</comment>
<comment type="caution">
    <text evidence="4">The sequence shown here is derived from an EMBL/GenBank/DDBJ whole genome shotgun (WGS) entry which is preliminary data.</text>
</comment>
<evidence type="ECO:0000313" key="5">
    <source>
        <dbReference type="Proteomes" id="UP000518315"/>
    </source>
</evidence>
<dbReference type="EMBL" id="JACHXH010000013">
    <property type="protein sequence ID" value="MBB3136068.1"/>
    <property type="molecule type" value="Genomic_DNA"/>
</dbReference>
<gene>
    <name evidence="4" type="ORF">FHS26_003816</name>
</gene>
<dbReference type="Gene3D" id="3.40.50.720">
    <property type="entry name" value="NAD(P)-binding Rossmann-like Domain"/>
    <property type="match status" value="1"/>
</dbReference>
<reference evidence="4 5" key="1">
    <citation type="submission" date="2020-08" db="EMBL/GenBank/DDBJ databases">
        <title>Genomic Encyclopedia of Type Strains, Phase III (KMG-III): the genomes of soil and plant-associated and newly described type strains.</title>
        <authorList>
            <person name="Whitman W."/>
        </authorList>
    </citation>
    <scope>NUCLEOTIDE SEQUENCE [LARGE SCALE GENOMIC DNA]</scope>
    <source>
        <strain evidence="4 5">CECT 4113</strain>
    </source>
</reference>
<evidence type="ECO:0000256" key="2">
    <source>
        <dbReference type="ARBA" id="ARBA00007637"/>
    </source>
</evidence>
<sequence length="357" mass="39286">MEDMGLTDFWNGRRVFLTGHTGFKGSWLSLWLEKLGAEVTAVSLEPETNPSLYARLAPWNRQGHHIADIRDAVAFRQHFIDFKPEIVIHMAAQALVRRSYENPTETFATNVMGTANVLDAVRETSSVKTVLVVTSDKVYANNGSGVPFVETDTLGGKDPYSNSKACTELVVQSYRDSFFKARAIRLATVRAGNVIGGGDWSKDRLIPDFIRAFESGQPILLRYPEAIRPWQHVLEPLGGYLAFAEALTLPGDEDLPEALNFGPDPQSFATVSELAEALGLAHGVNNVWKRAPGEHLPEAPALTLSSALALSAIGWRPRLSLQQTIDWTAAWYKANREGADMRAFSLGQIAAYEETVS</sequence>
<dbReference type="Gene3D" id="3.90.25.10">
    <property type="entry name" value="UDP-galactose 4-epimerase, domain 1"/>
    <property type="match status" value="1"/>
</dbReference>
<keyword evidence="4" id="KW-0456">Lyase</keyword>
<dbReference type="EC" id="4.2.1.45" evidence="4"/>
<keyword evidence="5" id="KW-1185">Reference proteome</keyword>
<evidence type="ECO:0000313" key="4">
    <source>
        <dbReference type="EMBL" id="MBB3136068.1"/>
    </source>
</evidence>
<organism evidence="4 5">
    <name type="scientific">Rhizobium pisi</name>
    <dbReference type="NCBI Taxonomy" id="574561"/>
    <lineage>
        <taxon>Bacteria</taxon>
        <taxon>Pseudomonadati</taxon>
        <taxon>Pseudomonadota</taxon>
        <taxon>Alphaproteobacteria</taxon>
        <taxon>Hyphomicrobiales</taxon>
        <taxon>Rhizobiaceae</taxon>
        <taxon>Rhizobium/Agrobacterium group</taxon>
        <taxon>Rhizobium</taxon>
    </lineage>
</organism>
<dbReference type="GO" id="GO:0047733">
    <property type="term" value="F:CDP-glucose 4,6-dehydratase activity"/>
    <property type="evidence" value="ECO:0007669"/>
    <property type="project" value="UniProtKB-EC"/>
</dbReference>
<comment type="similarity">
    <text evidence="2">Belongs to the NAD(P)-dependent epimerase/dehydratase family.</text>
</comment>
<dbReference type="NCBIfam" id="TIGR02622">
    <property type="entry name" value="CDP_4_6_dhtase"/>
    <property type="match status" value="1"/>
</dbReference>
<dbReference type="SUPFAM" id="SSF51735">
    <property type="entry name" value="NAD(P)-binding Rossmann-fold domains"/>
    <property type="match status" value="1"/>
</dbReference>
<dbReference type="AlphaFoldDB" id="A0A7W5G0F9"/>
<name>A0A7W5G0F9_9HYPH</name>
<feature type="domain" description="NAD-dependent epimerase/dehydratase" evidence="3">
    <location>
        <begin position="15"/>
        <end position="243"/>
    </location>
</feature>
<evidence type="ECO:0000259" key="3">
    <source>
        <dbReference type="Pfam" id="PF01370"/>
    </source>
</evidence>
<dbReference type="Proteomes" id="UP000518315">
    <property type="component" value="Unassembled WGS sequence"/>
</dbReference>
<proteinExistence type="inferred from homology"/>
<dbReference type="InterPro" id="IPR001509">
    <property type="entry name" value="Epimerase_deHydtase"/>
</dbReference>
<dbReference type="PANTHER" id="PTHR43000">
    <property type="entry name" value="DTDP-D-GLUCOSE 4,6-DEHYDRATASE-RELATED"/>
    <property type="match status" value="1"/>
</dbReference>
<dbReference type="InterPro" id="IPR036291">
    <property type="entry name" value="NAD(P)-bd_dom_sf"/>
</dbReference>
<dbReference type="Pfam" id="PF01370">
    <property type="entry name" value="Epimerase"/>
    <property type="match status" value="1"/>
</dbReference>
<evidence type="ECO:0000256" key="1">
    <source>
        <dbReference type="ARBA" id="ARBA00005125"/>
    </source>
</evidence>